<organism evidence="1 2">
    <name type="scientific">Caerostris extrusa</name>
    <name type="common">Bark spider</name>
    <name type="synonym">Caerostris bankana</name>
    <dbReference type="NCBI Taxonomy" id="172846"/>
    <lineage>
        <taxon>Eukaryota</taxon>
        <taxon>Metazoa</taxon>
        <taxon>Ecdysozoa</taxon>
        <taxon>Arthropoda</taxon>
        <taxon>Chelicerata</taxon>
        <taxon>Arachnida</taxon>
        <taxon>Araneae</taxon>
        <taxon>Araneomorphae</taxon>
        <taxon>Entelegynae</taxon>
        <taxon>Araneoidea</taxon>
        <taxon>Araneidae</taxon>
        <taxon>Caerostris</taxon>
    </lineage>
</organism>
<name>A0AAV4UVI0_CAEEX</name>
<keyword evidence="2" id="KW-1185">Reference proteome</keyword>
<dbReference type="Proteomes" id="UP001054945">
    <property type="component" value="Unassembled WGS sequence"/>
</dbReference>
<dbReference type="AlphaFoldDB" id="A0AAV4UVI0"/>
<evidence type="ECO:0000313" key="1">
    <source>
        <dbReference type="EMBL" id="GIY61779.1"/>
    </source>
</evidence>
<gene>
    <name evidence="1" type="ORF">CEXT_517301</name>
</gene>
<protein>
    <submittedName>
        <fullName evidence="1">Uncharacterized protein</fullName>
    </submittedName>
</protein>
<dbReference type="EMBL" id="BPLR01013515">
    <property type="protein sequence ID" value="GIY61779.1"/>
    <property type="molecule type" value="Genomic_DNA"/>
</dbReference>
<reference evidence="1 2" key="1">
    <citation type="submission" date="2021-06" db="EMBL/GenBank/DDBJ databases">
        <title>Caerostris extrusa draft genome.</title>
        <authorList>
            <person name="Kono N."/>
            <person name="Arakawa K."/>
        </authorList>
    </citation>
    <scope>NUCLEOTIDE SEQUENCE [LARGE SCALE GENOMIC DNA]</scope>
</reference>
<comment type="caution">
    <text evidence="1">The sequence shown here is derived from an EMBL/GenBank/DDBJ whole genome shotgun (WGS) entry which is preliminary data.</text>
</comment>
<proteinExistence type="predicted"/>
<sequence>MATLSKNDAADGIISIFMTSRLARVLLSGIKSPDKHLPEKEMCFIWLQLGSRNVIWCKMELAIINQATEARVCRAKNFAIFDVSVESSNVGTFFKEKK</sequence>
<evidence type="ECO:0000313" key="2">
    <source>
        <dbReference type="Proteomes" id="UP001054945"/>
    </source>
</evidence>
<accession>A0AAV4UVI0</accession>